<dbReference type="Proteomes" id="UP001596058">
    <property type="component" value="Unassembled WGS sequence"/>
</dbReference>
<dbReference type="PROSITE" id="PS51257">
    <property type="entry name" value="PROKAR_LIPOPROTEIN"/>
    <property type="match status" value="1"/>
</dbReference>
<reference evidence="6" key="1">
    <citation type="journal article" date="2019" name="Int. J. Syst. Evol. Microbiol.">
        <title>The Global Catalogue of Microorganisms (GCM) 10K type strain sequencing project: providing services to taxonomists for standard genome sequencing and annotation.</title>
        <authorList>
            <consortium name="The Broad Institute Genomics Platform"/>
            <consortium name="The Broad Institute Genome Sequencing Center for Infectious Disease"/>
            <person name="Wu L."/>
            <person name="Ma J."/>
        </authorList>
    </citation>
    <scope>NUCLEOTIDE SEQUENCE [LARGE SCALE GENOMIC DNA]</scope>
    <source>
        <strain evidence="6">CCUG 53903</strain>
    </source>
</reference>
<dbReference type="PANTHER" id="PTHR30483:SF6">
    <property type="entry name" value="PERIPLASMIC BINDING PROTEIN OF ABC TRANSPORTER FOR NATURAL AMINO ACIDS"/>
    <property type="match status" value="1"/>
</dbReference>
<dbReference type="Pfam" id="PF13458">
    <property type="entry name" value="Peripla_BP_6"/>
    <property type="match status" value="1"/>
</dbReference>
<protein>
    <submittedName>
        <fullName evidence="5">ABC transporter substrate-binding protein</fullName>
    </submittedName>
</protein>
<dbReference type="EMBL" id="JBHSPA010000057">
    <property type="protein sequence ID" value="MFC5830910.1"/>
    <property type="molecule type" value="Genomic_DNA"/>
</dbReference>
<dbReference type="InterPro" id="IPR028082">
    <property type="entry name" value="Peripla_BP_I"/>
</dbReference>
<dbReference type="PANTHER" id="PTHR30483">
    <property type="entry name" value="LEUCINE-SPECIFIC-BINDING PROTEIN"/>
    <property type="match status" value="1"/>
</dbReference>
<keyword evidence="6" id="KW-1185">Reference proteome</keyword>
<dbReference type="SUPFAM" id="SSF53822">
    <property type="entry name" value="Periplasmic binding protein-like I"/>
    <property type="match status" value="1"/>
</dbReference>
<dbReference type="CDD" id="cd06346">
    <property type="entry name" value="PBP1_ABC_ligand_binding-like"/>
    <property type="match status" value="1"/>
</dbReference>
<feature type="chain" id="PRO_5045338664" evidence="3">
    <location>
        <begin position="26"/>
        <end position="431"/>
    </location>
</feature>
<keyword evidence="2 3" id="KW-0732">Signal</keyword>
<dbReference type="Gene3D" id="3.40.50.2300">
    <property type="match status" value="3"/>
</dbReference>
<evidence type="ECO:0000259" key="4">
    <source>
        <dbReference type="Pfam" id="PF13458"/>
    </source>
</evidence>
<proteinExistence type="inferred from homology"/>
<name>A0ABW1D119_9ACTN</name>
<evidence type="ECO:0000313" key="5">
    <source>
        <dbReference type="EMBL" id="MFC5830910.1"/>
    </source>
</evidence>
<feature type="signal peptide" evidence="3">
    <location>
        <begin position="1"/>
        <end position="25"/>
    </location>
</feature>
<evidence type="ECO:0000256" key="3">
    <source>
        <dbReference type="SAM" id="SignalP"/>
    </source>
</evidence>
<evidence type="ECO:0000256" key="2">
    <source>
        <dbReference type="ARBA" id="ARBA00022729"/>
    </source>
</evidence>
<dbReference type="RefSeq" id="WP_379520386.1">
    <property type="nucleotide sequence ID" value="NZ_JBHSPA010000057.1"/>
</dbReference>
<comment type="similarity">
    <text evidence="1">Belongs to the leucine-binding protein family.</text>
</comment>
<dbReference type="InterPro" id="IPR028081">
    <property type="entry name" value="Leu-bd"/>
</dbReference>
<sequence>MIRIAPVGRALAVVAATSLALTACGGGGGDTATQSSQSAAPASSAPAAKGDGTLTLGTLLPQTGSLAFLGPPEFAGVDLALKEINEAGGVLGKPVAKFDTDSGDTTTNIASQSVDKLLAQKADAIIGAASSSVSESVIDKITGAGVVHFSPANTSDKFTTIADKGLYFRTAPPDKLQGRVLGDLIVADGNDTVGILAMQDSYGTGLADQVQKTVTDGGAQVVERVDYDPKAADFSADVAKIKAKAPKGIVLIGFEETAKVVQELVKQGLPASEHKWYMVDGNTSNTNYVKMPKGTLDGVKGTIPGAAAPEEFQTKLKEVNPKLEDFSYAPESYDAANLIALAAEAAKSDAGVDVAAKLAEVSKGGTKCKSFKECVDLLKAGTDIDYDGVSGPVEFDEAGDPAVATIGIYQYGDNNKYATKALEYRTGNIAG</sequence>
<evidence type="ECO:0000313" key="6">
    <source>
        <dbReference type="Proteomes" id="UP001596058"/>
    </source>
</evidence>
<accession>A0ABW1D119</accession>
<evidence type="ECO:0000256" key="1">
    <source>
        <dbReference type="ARBA" id="ARBA00010062"/>
    </source>
</evidence>
<organism evidence="5 6">
    <name type="scientific">Nonomuraea insulae</name>
    <dbReference type="NCBI Taxonomy" id="1616787"/>
    <lineage>
        <taxon>Bacteria</taxon>
        <taxon>Bacillati</taxon>
        <taxon>Actinomycetota</taxon>
        <taxon>Actinomycetes</taxon>
        <taxon>Streptosporangiales</taxon>
        <taxon>Streptosporangiaceae</taxon>
        <taxon>Nonomuraea</taxon>
    </lineage>
</organism>
<gene>
    <name evidence="5" type="ORF">ACFPZ3_44260</name>
</gene>
<feature type="domain" description="Leucine-binding protein" evidence="4">
    <location>
        <begin position="54"/>
        <end position="410"/>
    </location>
</feature>
<dbReference type="InterPro" id="IPR051010">
    <property type="entry name" value="BCAA_transport"/>
</dbReference>
<comment type="caution">
    <text evidence="5">The sequence shown here is derived from an EMBL/GenBank/DDBJ whole genome shotgun (WGS) entry which is preliminary data.</text>
</comment>